<keyword evidence="1" id="KW-0479">Metal-binding</keyword>
<evidence type="ECO:0000259" key="6">
    <source>
        <dbReference type="PROSITE" id="PS52027"/>
    </source>
</evidence>
<accession>A0A7S3Y9E5</accession>
<gene>
    <name evidence="7" type="ORF">LGLO00237_LOCUS1004</name>
</gene>
<evidence type="ECO:0000256" key="5">
    <source>
        <dbReference type="SAM" id="MobiDB-lite"/>
    </source>
</evidence>
<sequence length="302" mass="33913">MHRRAISCGICGKKYFPASLPFHLKACQIRHAALLDSLAESMPKPRMNRSKRRVALKTQIRKRQPLPTLQPSDEPLMLRKCSHCGRNFSMIRIQAHEEICRKVKKRRTQFKSSMQRTVEGSSGMLTRPVSRASRVSKSADHARTRGFRGSWRSNGGSRLTVSYSTEKPRAKTSYPSYTVSHSDRKGHTVRSRVNLRSRPFTMGAHMSKRMGGSPSRNGSRLGIQGKEKSASRSVRLSRTTPKTYSKGWFGRRFLVPANDRVSKGWSGRGATGFAEGKGGFDPSNRTSRENPLLTCAWQAAPH</sequence>
<dbReference type="Pfam" id="PF13913">
    <property type="entry name" value="zf-C2HC_2"/>
    <property type="match status" value="2"/>
</dbReference>
<evidence type="ECO:0000256" key="2">
    <source>
        <dbReference type="ARBA" id="ARBA00022771"/>
    </source>
</evidence>
<dbReference type="EMBL" id="HBIV01001447">
    <property type="protein sequence ID" value="CAE0645008.1"/>
    <property type="molecule type" value="Transcribed_RNA"/>
</dbReference>
<feature type="compositionally biased region" description="Polar residues" evidence="5">
    <location>
        <begin position="231"/>
        <end position="240"/>
    </location>
</feature>
<feature type="region of interest" description="Disordered" evidence="5">
    <location>
        <begin position="260"/>
        <end position="302"/>
    </location>
</feature>
<dbReference type="AlphaFoldDB" id="A0A7S3Y9E5"/>
<feature type="region of interest" description="Disordered" evidence="5">
    <location>
        <begin position="201"/>
        <end position="240"/>
    </location>
</feature>
<feature type="compositionally biased region" description="Polar residues" evidence="5">
    <location>
        <begin position="151"/>
        <end position="165"/>
    </location>
</feature>
<feature type="region of interest" description="Disordered" evidence="5">
    <location>
        <begin position="111"/>
        <end position="189"/>
    </location>
</feature>
<evidence type="ECO:0000313" key="7">
    <source>
        <dbReference type="EMBL" id="CAE0645008.1"/>
    </source>
</evidence>
<feature type="compositionally biased region" description="Polar residues" evidence="5">
    <location>
        <begin position="111"/>
        <end position="124"/>
    </location>
</feature>
<name>A0A7S3Y9E5_9EUKA</name>
<keyword evidence="3" id="KW-0862">Zinc</keyword>
<evidence type="ECO:0000256" key="4">
    <source>
        <dbReference type="PROSITE-ProRule" id="PRU01371"/>
    </source>
</evidence>
<dbReference type="GO" id="GO:0008270">
    <property type="term" value="F:zinc ion binding"/>
    <property type="evidence" value="ECO:0007669"/>
    <property type="project" value="UniProtKB-KW"/>
</dbReference>
<protein>
    <recommendedName>
        <fullName evidence="6">C2HC/C3H-type domain-containing protein</fullName>
    </recommendedName>
</protein>
<evidence type="ECO:0000256" key="3">
    <source>
        <dbReference type="ARBA" id="ARBA00022833"/>
    </source>
</evidence>
<proteinExistence type="predicted"/>
<dbReference type="Gene3D" id="3.30.160.60">
    <property type="entry name" value="Classic Zinc Finger"/>
    <property type="match status" value="1"/>
</dbReference>
<evidence type="ECO:0000256" key="1">
    <source>
        <dbReference type="ARBA" id="ARBA00022723"/>
    </source>
</evidence>
<organism evidence="7">
    <name type="scientific">Lotharella globosa</name>
    <dbReference type="NCBI Taxonomy" id="91324"/>
    <lineage>
        <taxon>Eukaryota</taxon>
        <taxon>Sar</taxon>
        <taxon>Rhizaria</taxon>
        <taxon>Cercozoa</taxon>
        <taxon>Chlorarachniophyceae</taxon>
        <taxon>Lotharella</taxon>
    </lineage>
</organism>
<feature type="compositionally biased region" description="Gly residues" evidence="5">
    <location>
        <begin position="266"/>
        <end position="279"/>
    </location>
</feature>
<feature type="domain" description="C2HC/C3H-type" evidence="6">
    <location>
        <begin position="77"/>
        <end position="106"/>
    </location>
</feature>
<keyword evidence="2 4" id="KW-0863">Zinc-finger</keyword>
<dbReference type="InterPro" id="IPR049899">
    <property type="entry name" value="Znf_C2HC_C3H"/>
</dbReference>
<reference evidence="7" key="1">
    <citation type="submission" date="2021-01" db="EMBL/GenBank/DDBJ databases">
        <authorList>
            <person name="Corre E."/>
            <person name="Pelletier E."/>
            <person name="Niang G."/>
            <person name="Scheremetjew M."/>
            <person name="Finn R."/>
            <person name="Kale V."/>
            <person name="Holt S."/>
            <person name="Cochrane G."/>
            <person name="Meng A."/>
            <person name="Brown T."/>
            <person name="Cohen L."/>
        </authorList>
    </citation>
    <scope>NUCLEOTIDE SEQUENCE</scope>
    <source>
        <strain evidence="7">CCCM811</strain>
    </source>
</reference>
<dbReference type="PROSITE" id="PS52027">
    <property type="entry name" value="ZF_C2HC_C3H"/>
    <property type="match status" value="1"/>
</dbReference>